<gene>
    <name evidence="1" type="ORF">DN069_17560</name>
</gene>
<keyword evidence="2" id="KW-1185">Reference proteome</keyword>
<evidence type="ECO:0000313" key="2">
    <source>
        <dbReference type="Proteomes" id="UP000248889"/>
    </source>
</evidence>
<comment type="caution">
    <text evidence="1">The sequence shown here is derived from an EMBL/GenBank/DDBJ whole genome shotgun (WGS) entry which is preliminary data.</text>
</comment>
<name>A0A2X0II91_9ACTN</name>
<accession>A0A2X0II91</accession>
<sequence length="71" mass="7858">MFYGGNNPLVGDPMDFTLVCNNGWVDPDSGTFSPTSGWYTYFWNVDPQGTCHITLTDKATGAVYSSPDTYY</sequence>
<protein>
    <submittedName>
        <fullName evidence="1">Uncharacterized protein</fullName>
    </submittedName>
</protein>
<reference evidence="1 2" key="1">
    <citation type="submission" date="2018-06" db="EMBL/GenBank/DDBJ databases">
        <title>Streptacidiphilus pinicola sp. nov., isolated from pine grove soil.</title>
        <authorList>
            <person name="Roh S.G."/>
            <person name="Park S."/>
            <person name="Kim M.-K."/>
            <person name="Yun B.-R."/>
            <person name="Park J."/>
            <person name="Kim M.J."/>
            <person name="Kim Y.S."/>
            <person name="Kim S.B."/>
        </authorList>
    </citation>
    <scope>NUCLEOTIDE SEQUENCE [LARGE SCALE GENOMIC DNA]</scope>
    <source>
        <strain evidence="1 2">MMS16-CNU450</strain>
    </source>
</reference>
<proteinExistence type="predicted"/>
<dbReference type="AlphaFoldDB" id="A0A2X0II91"/>
<dbReference type="EMBL" id="QKYN01000067">
    <property type="protein sequence ID" value="RAG84297.1"/>
    <property type="molecule type" value="Genomic_DNA"/>
</dbReference>
<evidence type="ECO:0000313" key="1">
    <source>
        <dbReference type="EMBL" id="RAG84297.1"/>
    </source>
</evidence>
<dbReference type="Proteomes" id="UP000248889">
    <property type="component" value="Unassembled WGS sequence"/>
</dbReference>
<organism evidence="1 2">
    <name type="scientific">Streptacidiphilus pinicola</name>
    <dbReference type="NCBI Taxonomy" id="2219663"/>
    <lineage>
        <taxon>Bacteria</taxon>
        <taxon>Bacillati</taxon>
        <taxon>Actinomycetota</taxon>
        <taxon>Actinomycetes</taxon>
        <taxon>Kitasatosporales</taxon>
        <taxon>Streptomycetaceae</taxon>
        <taxon>Streptacidiphilus</taxon>
    </lineage>
</organism>